<dbReference type="Proteomes" id="UP000648722">
    <property type="component" value="Unassembled WGS sequence"/>
</dbReference>
<evidence type="ECO:0000313" key="3">
    <source>
        <dbReference type="Proteomes" id="UP000648722"/>
    </source>
</evidence>
<dbReference type="SUPFAM" id="SSF55729">
    <property type="entry name" value="Acyl-CoA N-acyltransferases (Nat)"/>
    <property type="match status" value="1"/>
</dbReference>
<dbReference type="InterPro" id="IPR016181">
    <property type="entry name" value="Acyl_CoA_acyltransferase"/>
</dbReference>
<dbReference type="InterPro" id="IPR000182">
    <property type="entry name" value="GNAT_dom"/>
</dbReference>
<organism evidence="2 3">
    <name type="scientific">Glycocaulis albus</name>
    <dbReference type="NCBI Taxonomy" id="1382801"/>
    <lineage>
        <taxon>Bacteria</taxon>
        <taxon>Pseudomonadati</taxon>
        <taxon>Pseudomonadota</taxon>
        <taxon>Alphaproteobacteria</taxon>
        <taxon>Maricaulales</taxon>
        <taxon>Maricaulaceae</taxon>
        <taxon>Glycocaulis</taxon>
    </lineage>
</organism>
<evidence type="ECO:0000259" key="1">
    <source>
        <dbReference type="PROSITE" id="PS51186"/>
    </source>
</evidence>
<feature type="domain" description="N-acetyltransferase" evidence="1">
    <location>
        <begin position="4"/>
        <end position="151"/>
    </location>
</feature>
<gene>
    <name evidence="2" type="ORF">GCM10007420_23960</name>
</gene>
<dbReference type="PROSITE" id="PS51186">
    <property type="entry name" value="GNAT"/>
    <property type="match status" value="1"/>
</dbReference>
<protein>
    <recommendedName>
        <fullName evidence="1">N-acetyltransferase domain-containing protein</fullName>
    </recommendedName>
</protein>
<dbReference type="Pfam" id="PF00583">
    <property type="entry name" value="Acetyltransf_1"/>
    <property type="match status" value="1"/>
</dbReference>
<sequence>MQIIRLSPGDDTRFAEWLTLFGRVFDEPDTYTAAMPSAGYRDRLLADPNFIALAALEDGKLVGALAAYVLVKYEQERSEIYIYDLAVDEARRREGLGEALVNETRRIAHDMGAWVVYVQADYVDPPAVALYTKLGAREEVLHFDMAPLKRG</sequence>
<evidence type="ECO:0000313" key="2">
    <source>
        <dbReference type="EMBL" id="GGH06586.1"/>
    </source>
</evidence>
<name>A0ABQ1XYR9_9PROT</name>
<dbReference type="RefSeq" id="WP_188452832.1">
    <property type="nucleotide sequence ID" value="NZ_BMFS01000012.1"/>
</dbReference>
<dbReference type="Gene3D" id="3.40.630.30">
    <property type="match status" value="1"/>
</dbReference>
<proteinExistence type="predicted"/>
<reference evidence="3" key="1">
    <citation type="journal article" date="2019" name="Int. J. Syst. Evol. Microbiol.">
        <title>The Global Catalogue of Microorganisms (GCM) 10K type strain sequencing project: providing services to taxonomists for standard genome sequencing and annotation.</title>
        <authorList>
            <consortium name="The Broad Institute Genomics Platform"/>
            <consortium name="The Broad Institute Genome Sequencing Center for Infectious Disease"/>
            <person name="Wu L."/>
            <person name="Ma J."/>
        </authorList>
    </citation>
    <scope>NUCLEOTIDE SEQUENCE [LARGE SCALE GENOMIC DNA]</scope>
    <source>
        <strain evidence="3">CGMCC 1.12766</strain>
    </source>
</reference>
<dbReference type="CDD" id="cd04301">
    <property type="entry name" value="NAT_SF"/>
    <property type="match status" value="1"/>
</dbReference>
<keyword evidence="3" id="KW-1185">Reference proteome</keyword>
<accession>A0ABQ1XYR9</accession>
<dbReference type="NCBIfam" id="NF033083">
    <property type="entry name" value="AAC_3_I"/>
    <property type="match status" value="1"/>
</dbReference>
<dbReference type="EMBL" id="BMFS01000012">
    <property type="protein sequence ID" value="GGH06586.1"/>
    <property type="molecule type" value="Genomic_DNA"/>
</dbReference>
<comment type="caution">
    <text evidence="2">The sequence shown here is derived from an EMBL/GenBank/DDBJ whole genome shotgun (WGS) entry which is preliminary data.</text>
</comment>